<proteinExistence type="predicted"/>
<sequence>MPDLVTISRELLLEGDEWNGEVQCSKMHLKDKASLLWAIGTGTFIDLPRMMFLSLCDAYNSSDLRRSVPFTGLLTELFKRSGVHIPVDLTRTESEKPINKYSLTQFEGQWKERRVEVIASEESLIGMAELKEAIMGLRTELDTRMTSLEEQSSYHTTMLQEIKGMLIRMQSKNDEEEEDNE</sequence>
<reference evidence="2" key="1">
    <citation type="submission" date="2019-07" db="EMBL/GenBank/DDBJ databases">
        <title>De Novo Assembly of kiwifruit Actinidia rufa.</title>
        <authorList>
            <person name="Sugita-Konishi S."/>
            <person name="Sato K."/>
            <person name="Mori E."/>
            <person name="Abe Y."/>
            <person name="Kisaki G."/>
            <person name="Hamano K."/>
            <person name="Suezawa K."/>
            <person name="Otani M."/>
            <person name="Fukuda T."/>
            <person name="Manabe T."/>
            <person name="Gomi K."/>
            <person name="Tabuchi M."/>
            <person name="Akimitsu K."/>
            <person name="Kataoka I."/>
        </authorList>
    </citation>
    <scope>NUCLEOTIDE SEQUENCE [LARGE SCALE GENOMIC DNA]</scope>
    <source>
        <strain evidence="2">cv. Fuchu</strain>
    </source>
</reference>
<name>A0A7J0DH04_9ERIC</name>
<organism evidence="1 2">
    <name type="scientific">Actinidia rufa</name>
    <dbReference type="NCBI Taxonomy" id="165716"/>
    <lineage>
        <taxon>Eukaryota</taxon>
        <taxon>Viridiplantae</taxon>
        <taxon>Streptophyta</taxon>
        <taxon>Embryophyta</taxon>
        <taxon>Tracheophyta</taxon>
        <taxon>Spermatophyta</taxon>
        <taxon>Magnoliopsida</taxon>
        <taxon>eudicotyledons</taxon>
        <taxon>Gunneridae</taxon>
        <taxon>Pentapetalae</taxon>
        <taxon>asterids</taxon>
        <taxon>Ericales</taxon>
        <taxon>Actinidiaceae</taxon>
        <taxon>Actinidia</taxon>
    </lineage>
</organism>
<keyword evidence="2" id="KW-1185">Reference proteome</keyword>
<comment type="caution">
    <text evidence="1">The sequence shown here is derived from an EMBL/GenBank/DDBJ whole genome shotgun (WGS) entry which is preliminary data.</text>
</comment>
<dbReference type="Proteomes" id="UP000585474">
    <property type="component" value="Unassembled WGS sequence"/>
</dbReference>
<gene>
    <name evidence="1" type="ORF">Acr_00g0031530</name>
</gene>
<evidence type="ECO:0000313" key="2">
    <source>
        <dbReference type="Proteomes" id="UP000585474"/>
    </source>
</evidence>
<evidence type="ECO:0000313" key="1">
    <source>
        <dbReference type="EMBL" id="GFS33971.1"/>
    </source>
</evidence>
<accession>A0A7J0DH04</accession>
<dbReference type="AlphaFoldDB" id="A0A7J0DH04"/>
<protein>
    <submittedName>
        <fullName evidence="1">Uncharacterized protein</fullName>
    </submittedName>
</protein>
<dbReference type="EMBL" id="BJWL01000200">
    <property type="protein sequence ID" value="GFS33971.1"/>
    <property type="molecule type" value="Genomic_DNA"/>
</dbReference>